<comment type="function">
    <text evidence="9">The branched-chain alpha-keto dehydrogenase complex catalyzes the overall conversion of alpha-keto acids to acyl-CoA and CO(2). It contains multiple copies of three enzymatic components: branched-chain alpha-keto acid decarboxylase (E1), lipoamide acyltransferase (E2) and lipoamide dehydrogenase (E3).</text>
</comment>
<dbReference type="Pfam" id="PF00676">
    <property type="entry name" value="E1_dh"/>
    <property type="match status" value="1"/>
</dbReference>
<keyword evidence="5" id="KW-0809">Transit peptide</keyword>
<evidence type="ECO:0000313" key="13">
    <source>
        <dbReference type="Proteomes" id="UP000664859"/>
    </source>
</evidence>
<sequence length="454" mass="50018">MRRRCLFLASRAAKERLLLARTSPAAKALSSAAVSTEHQTYDTLPPPAPSESTSSQAPSSATFAGGVELPLTSSLHIVKAESQPRWPVYRVIDTDGALVPGAMEPELSTELAMHMVTCMVRLRVMDHIFYNAQRQGRISFYMTSTGEEATQICSAAALSGGDTVFGQYREPGVLMWRGFSLQNFADQLFSNTDDLGRGRQMPVHYGSSKLNFQTISSPLATQIPQAVGAAYALKQQKLAQVVACYFGDGAASEGDFHAAMNFAATLECPVLFICRNNGYAISTPVEDQYRGDGIVSRAPGYGMAAIRVDGNDALAVFAATQEARRLALAENRPVLLELMTYRVGHHSTSDDWSRYRMTEEVKDWQSHNDPLRRLLAYLHAKGLCDADMEQAMRDTERLAVMAALEAAEKKGPPPLQSMFEDVYRDMPQHLLEQRAEMLAHVAKYPDKYPQGRGH</sequence>
<keyword evidence="13" id="KW-1185">Reference proteome</keyword>
<keyword evidence="4" id="KW-0479">Metal-binding</keyword>
<dbReference type="GO" id="GO:0009083">
    <property type="term" value="P:branched-chain amino acid catabolic process"/>
    <property type="evidence" value="ECO:0007669"/>
    <property type="project" value="TreeGrafter"/>
</dbReference>
<dbReference type="CDD" id="cd02000">
    <property type="entry name" value="TPP_E1_PDC_ADC_BCADC"/>
    <property type="match status" value="1"/>
</dbReference>
<evidence type="ECO:0000256" key="8">
    <source>
        <dbReference type="ARBA" id="ARBA00023128"/>
    </source>
</evidence>
<evidence type="ECO:0000256" key="5">
    <source>
        <dbReference type="ARBA" id="ARBA00022946"/>
    </source>
</evidence>
<evidence type="ECO:0000313" key="12">
    <source>
        <dbReference type="EMBL" id="KAG5178102.1"/>
    </source>
</evidence>
<dbReference type="SUPFAM" id="SSF52518">
    <property type="entry name" value="Thiamin diphosphate-binding fold (THDP-binding)"/>
    <property type="match status" value="1"/>
</dbReference>
<organism evidence="12 13">
    <name type="scientific">Tribonema minus</name>
    <dbReference type="NCBI Taxonomy" id="303371"/>
    <lineage>
        <taxon>Eukaryota</taxon>
        <taxon>Sar</taxon>
        <taxon>Stramenopiles</taxon>
        <taxon>Ochrophyta</taxon>
        <taxon>PX clade</taxon>
        <taxon>Xanthophyceae</taxon>
        <taxon>Tribonematales</taxon>
        <taxon>Tribonemataceae</taxon>
        <taxon>Tribonema</taxon>
    </lineage>
</organism>
<dbReference type="AlphaFoldDB" id="A0A835YQC5"/>
<reference evidence="12" key="1">
    <citation type="submission" date="2021-02" db="EMBL/GenBank/DDBJ databases">
        <title>First Annotated Genome of the Yellow-green Alga Tribonema minus.</title>
        <authorList>
            <person name="Mahan K.M."/>
        </authorList>
    </citation>
    <scope>NUCLEOTIDE SEQUENCE</scope>
    <source>
        <strain evidence="12">UTEX B ZZ1240</strain>
    </source>
</reference>
<dbReference type="GO" id="GO:0003863">
    <property type="term" value="F:branched-chain 2-oxo acid dehydrogenase activity"/>
    <property type="evidence" value="ECO:0007669"/>
    <property type="project" value="UniProtKB-EC"/>
</dbReference>
<keyword evidence="6" id="KW-0630">Potassium</keyword>
<comment type="similarity">
    <text evidence="3 9">Belongs to the BCKDHA family.</text>
</comment>
<comment type="caution">
    <text evidence="12">The sequence shown here is derived from an EMBL/GenBank/DDBJ whole genome shotgun (WGS) entry which is preliminary data.</text>
</comment>
<feature type="compositionally biased region" description="Low complexity" evidence="10">
    <location>
        <begin position="50"/>
        <end position="61"/>
    </location>
</feature>
<dbReference type="FunFam" id="3.40.50.970:FF:000015">
    <property type="entry name" value="2-oxoisovalerate dehydrogenase subunit alpha"/>
    <property type="match status" value="1"/>
</dbReference>
<dbReference type="GO" id="GO:0046872">
    <property type="term" value="F:metal ion binding"/>
    <property type="evidence" value="ECO:0007669"/>
    <property type="project" value="UniProtKB-KW"/>
</dbReference>
<evidence type="ECO:0000256" key="7">
    <source>
        <dbReference type="ARBA" id="ARBA00023002"/>
    </source>
</evidence>
<dbReference type="OrthoDB" id="3845at2759"/>
<feature type="region of interest" description="Disordered" evidence="10">
    <location>
        <begin position="36"/>
        <end position="61"/>
    </location>
</feature>
<dbReference type="InterPro" id="IPR001017">
    <property type="entry name" value="DH_E1"/>
</dbReference>
<accession>A0A835YQC5</accession>
<comment type="cofactor">
    <cofactor evidence="1 9">
        <name>thiamine diphosphate</name>
        <dbReference type="ChEBI" id="CHEBI:58937"/>
    </cofactor>
</comment>
<comment type="subcellular location">
    <subcellularLocation>
        <location evidence="2">Mitochondrion matrix</location>
    </subcellularLocation>
</comment>
<protein>
    <recommendedName>
        <fullName evidence="9">2-oxoisovalerate dehydrogenase subunit alpha</fullName>
        <ecNumber evidence="9">1.2.4.4</ecNumber>
    </recommendedName>
    <alternativeName>
        <fullName evidence="9">Branched-chain alpha-keto acid dehydrogenase E1 component alpha chain</fullName>
    </alternativeName>
</protein>
<dbReference type="InterPro" id="IPR029061">
    <property type="entry name" value="THDP-binding"/>
</dbReference>
<dbReference type="PANTHER" id="PTHR43380:SF1">
    <property type="entry name" value="2-OXOISOVALERATE DEHYDROGENASE SUBUNIT ALPHA, MITOCHONDRIAL"/>
    <property type="match status" value="1"/>
</dbReference>
<feature type="domain" description="Dehydrogenase E1 component" evidence="11">
    <location>
        <begin position="118"/>
        <end position="413"/>
    </location>
</feature>
<evidence type="ECO:0000256" key="2">
    <source>
        <dbReference type="ARBA" id="ARBA00004305"/>
    </source>
</evidence>
<dbReference type="Gene3D" id="3.40.50.970">
    <property type="match status" value="1"/>
</dbReference>
<evidence type="ECO:0000256" key="3">
    <source>
        <dbReference type="ARBA" id="ARBA00008646"/>
    </source>
</evidence>
<dbReference type="Proteomes" id="UP000664859">
    <property type="component" value="Unassembled WGS sequence"/>
</dbReference>
<dbReference type="EMBL" id="JAFCMP010000518">
    <property type="protein sequence ID" value="KAG5178102.1"/>
    <property type="molecule type" value="Genomic_DNA"/>
</dbReference>
<name>A0A835YQC5_9STRA</name>
<keyword evidence="7 9" id="KW-0560">Oxidoreductase</keyword>
<evidence type="ECO:0000256" key="10">
    <source>
        <dbReference type="SAM" id="MobiDB-lite"/>
    </source>
</evidence>
<evidence type="ECO:0000256" key="1">
    <source>
        <dbReference type="ARBA" id="ARBA00001964"/>
    </source>
</evidence>
<keyword evidence="9" id="KW-0786">Thiamine pyrophosphate</keyword>
<proteinExistence type="inferred from homology"/>
<dbReference type="PANTHER" id="PTHR43380">
    <property type="entry name" value="2-OXOISOVALERATE DEHYDROGENASE SUBUNIT ALPHA, MITOCHONDRIAL"/>
    <property type="match status" value="1"/>
</dbReference>
<comment type="catalytic activity">
    <reaction evidence="9">
        <text>N(6)-[(R)-lipoyl]-L-lysyl-[protein] + 3-methyl-2-oxobutanoate + H(+) = N(6)-[(R)-S(8)-2-methylpropanoyldihydrolipoyl]-L-lysyl-[protein] + CO2</text>
        <dbReference type="Rhea" id="RHEA:13457"/>
        <dbReference type="Rhea" id="RHEA-COMP:10474"/>
        <dbReference type="Rhea" id="RHEA-COMP:10497"/>
        <dbReference type="ChEBI" id="CHEBI:11851"/>
        <dbReference type="ChEBI" id="CHEBI:15378"/>
        <dbReference type="ChEBI" id="CHEBI:16526"/>
        <dbReference type="ChEBI" id="CHEBI:83099"/>
        <dbReference type="ChEBI" id="CHEBI:83142"/>
        <dbReference type="EC" id="1.2.4.4"/>
    </reaction>
</comment>
<evidence type="ECO:0000259" key="11">
    <source>
        <dbReference type="Pfam" id="PF00676"/>
    </source>
</evidence>
<dbReference type="InterPro" id="IPR050771">
    <property type="entry name" value="Alpha-ketoacid_DH_E1_comp"/>
</dbReference>
<dbReference type="GO" id="GO:0005759">
    <property type="term" value="C:mitochondrial matrix"/>
    <property type="evidence" value="ECO:0007669"/>
    <property type="project" value="UniProtKB-SubCell"/>
</dbReference>
<gene>
    <name evidence="12" type="ORF">JKP88DRAFT_202014</name>
</gene>
<evidence type="ECO:0000256" key="6">
    <source>
        <dbReference type="ARBA" id="ARBA00022958"/>
    </source>
</evidence>
<evidence type="ECO:0000256" key="9">
    <source>
        <dbReference type="RuleBase" id="RU365014"/>
    </source>
</evidence>
<dbReference type="EC" id="1.2.4.4" evidence="9"/>
<evidence type="ECO:0000256" key="4">
    <source>
        <dbReference type="ARBA" id="ARBA00022723"/>
    </source>
</evidence>
<keyword evidence="8" id="KW-0496">Mitochondrion</keyword>